<dbReference type="InterPro" id="IPR001368">
    <property type="entry name" value="TNFR/NGFR_Cys_rich_reg"/>
</dbReference>
<evidence type="ECO:0000256" key="3">
    <source>
        <dbReference type="ARBA" id="ARBA00022729"/>
    </source>
</evidence>
<accession>A0A7J7R7V8</accession>
<evidence type="ECO:0000256" key="2">
    <source>
        <dbReference type="ARBA" id="ARBA00022703"/>
    </source>
</evidence>
<dbReference type="GO" id="GO:0004888">
    <property type="term" value="F:transmembrane signaling receptor activity"/>
    <property type="evidence" value="ECO:0007669"/>
    <property type="project" value="UniProtKB-ARBA"/>
</dbReference>
<dbReference type="EMBL" id="JACAGB010000091">
    <property type="protein sequence ID" value="KAF6272236.1"/>
    <property type="molecule type" value="Genomic_DNA"/>
</dbReference>
<dbReference type="GO" id="GO:0043065">
    <property type="term" value="P:positive regulation of apoptotic process"/>
    <property type="evidence" value="ECO:0007669"/>
    <property type="project" value="TreeGrafter"/>
</dbReference>
<evidence type="ECO:0000256" key="1">
    <source>
        <dbReference type="ARBA" id="ARBA00004370"/>
    </source>
</evidence>
<evidence type="ECO:0000256" key="8">
    <source>
        <dbReference type="ARBA" id="ARBA00023180"/>
    </source>
</evidence>
<comment type="caution">
    <text evidence="14">The sequence shown here is derived from an EMBL/GenBank/DDBJ whole genome shotgun (WGS) entry which is preliminary data.</text>
</comment>
<dbReference type="AlphaFoldDB" id="A0A7J7R7V8"/>
<sequence>MRSRPQLLLFPLLLPAWAASAAGSEPEPEPEPGDPNQRAATSPSDHLCEAGHYLTEDCYMGQARMCCPCPPGTFLSHPNKEASCRPCTPCRKDQEMVRDCTPTRDRQCQCKPGEFYCASGRCPETCYRCTSCPGATLRNCTATTDTVCAPGAPAQPGPSACSLALVVSVATLVIVVVAFIVAVAVAIACWRRGGVPLPQWLCRFTKPASVEPGSHGHILKTTDPESGLPAPNAETTQLLREASTLTPGAQTRPGPSADPDPDSDPDPDPDADPDPDPDTDPDPNPDTDLDPVLDPDPDPDTDPDPDPDTDPDPDPDPDTDLDPVLDPDPDTDPDPDPDTDLDPVLDPDPDPDPDTDPDPDPDPGAGVELQVEVEVEVEGGGREAPEPAPPSPAAAAPGALTWAEAAAGLRPPEQEHKCLFGEGHALTPPIGSLVNLDLRPQDGTRARAGRKEMAAGPVTFCALEPVAVL</sequence>
<name>A0A7J7R7V8_PIPKU</name>
<dbReference type="Pfam" id="PF00020">
    <property type="entry name" value="TNFR_c6"/>
    <property type="match status" value="1"/>
</dbReference>
<keyword evidence="8" id="KW-0325">Glycoprotein</keyword>
<reference evidence="14 15" key="1">
    <citation type="journal article" date="2020" name="Nature">
        <title>Six reference-quality genomes reveal evolution of bat adaptations.</title>
        <authorList>
            <person name="Jebb D."/>
            <person name="Huang Z."/>
            <person name="Pippel M."/>
            <person name="Hughes G.M."/>
            <person name="Lavrichenko K."/>
            <person name="Devanna P."/>
            <person name="Winkler S."/>
            <person name="Jermiin L.S."/>
            <person name="Skirmuntt E.C."/>
            <person name="Katzourakis A."/>
            <person name="Burkitt-Gray L."/>
            <person name="Ray D.A."/>
            <person name="Sullivan K.A.M."/>
            <person name="Roscito J.G."/>
            <person name="Kirilenko B.M."/>
            <person name="Davalos L.M."/>
            <person name="Corthals A.P."/>
            <person name="Power M.L."/>
            <person name="Jones G."/>
            <person name="Ransome R.D."/>
            <person name="Dechmann D.K.N."/>
            <person name="Locatelli A.G."/>
            <person name="Puechmaille S.J."/>
            <person name="Fedrigo O."/>
            <person name="Jarvis E.D."/>
            <person name="Hiller M."/>
            <person name="Vernes S.C."/>
            <person name="Myers E.W."/>
            <person name="Teeling E.C."/>
        </authorList>
    </citation>
    <scope>NUCLEOTIDE SEQUENCE [LARGE SCALE GENOMIC DNA]</scope>
    <source>
        <strain evidence="14">MPipKuh1</strain>
        <tissue evidence="14">Flight muscle</tissue>
    </source>
</reference>
<evidence type="ECO:0000259" key="13">
    <source>
        <dbReference type="PROSITE" id="PS50050"/>
    </source>
</evidence>
<comment type="subcellular location">
    <subcellularLocation>
        <location evidence="1">Membrane</location>
    </subcellularLocation>
</comment>
<evidence type="ECO:0000256" key="7">
    <source>
        <dbReference type="ARBA" id="ARBA00023170"/>
    </source>
</evidence>
<dbReference type="PANTHER" id="PTHR46330">
    <property type="entry name" value="TUMOR NECROSIS FACTOR RECEPTOR SUPERFAMILY MEMBER 10B"/>
    <property type="match status" value="1"/>
</dbReference>
<dbReference type="SUPFAM" id="SSF57586">
    <property type="entry name" value="TNF receptor-like"/>
    <property type="match status" value="2"/>
</dbReference>
<protein>
    <recommendedName>
        <fullName evidence="13">TNFR-Cys domain-containing protein</fullName>
    </recommendedName>
</protein>
<keyword evidence="7" id="KW-0675">Receptor</keyword>
<keyword evidence="3 12" id="KW-0732">Signal</keyword>
<dbReference type="GO" id="GO:0036462">
    <property type="term" value="P:TRAIL-activated apoptotic signaling pathway"/>
    <property type="evidence" value="ECO:0007669"/>
    <property type="project" value="TreeGrafter"/>
</dbReference>
<feature type="region of interest" description="Disordered" evidence="10">
    <location>
        <begin position="209"/>
        <end position="232"/>
    </location>
</feature>
<feature type="repeat" description="TNFR-Cys" evidence="9">
    <location>
        <begin position="109"/>
        <end position="148"/>
    </location>
</feature>
<dbReference type="InterPro" id="IPR052491">
    <property type="entry name" value="TNFRSF10"/>
</dbReference>
<keyword evidence="2" id="KW-0053">Apoptosis</keyword>
<feature type="disulfide bond" evidence="9">
    <location>
        <begin position="90"/>
        <end position="108"/>
    </location>
</feature>
<dbReference type="Proteomes" id="UP000558488">
    <property type="component" value="Unassembled WGS sequence"/>
</dbReference>
<keyword evidence="5 11" id="KW-0472">Membrane</keyword>
<feature type="repeat" description="TNFR-Cys" evidence="9">
    <location>
        <begin position="68"/>
        <end position="108"/>
    </location>
</feature>
<evidence type="ECO:0000313" key="15">
    <source>
        <dbReference type="Proteomes" id="UP000558488"/>
    </source>
</evidence>
<keyword evidence="11" id="KW-1133">Transmembrane helix</keyword>
<keyword evidence="15" id="KW-1185">Reference proteome</keyword>
<evidence type="ECO:0000256" key="10">
    <source>
        <dbReference type="SAM" id="MobiDB-lite"/>
    </source>
</evidence>
<evidence type="ECO:0000256" key="4">
    <source>
        <dbReference type="ARBA" id="ARBA00022737"/>
    </source>
</evidence>
<evidence type="ECO:0000256" key="5">
    <source>
        <dbReference type="ARBA" id="ARBA00023136"/>
    </source>
</evidence>
<evidence type="ECO:0000256" key="11">
    <source>
        <dbReference type="SAM" id="Phobius"/>
    </source>
</evidence>
<feature type="disulfide bond" evidence="9">
    <location>
        <begin position="69"/>
        <end position="84"/>
    </location>
</feature>
<feature type="region of interest" description="Disordered" evidence="10">
    <location>
        <begin position="20"/>
        <end position="43"/>
    </location>
</feature>
<dbReference type="Gene3D" id="2.10.50.10">
    <property type="entry name" value="Tumor Necrosis Factor Receptor, subunit A, domain 2"/>
    <property type="match status" value="2"/>
</dbReference>
<dbReference type="GO" id="GO:0005886">
    <property type="term" value="C:plasma membrane"/>
    <property type="evidence" value="ECO:0007669"/>
    <property type="project" value="TreeGrafter"/>
</dbReference>
<feature type="domain" description="TNFR-Cys" evidence="13">
    <location>
        <begin position="68"/>
        <end position="108"/>
    </location>
</feature>
<keyword evidence="6 9" id="KW-1015">Disulfide bond</keyword>
<evidence type="ECO:0000256" key="9">
    <source>
        <dbReference type="PROSITE-ProRule" id="PRU00206"/>
    </source>
</evidence>
<dbReference type="PROSITE" id="PS50050">
    <property type="entry name" value="TNFR_NGFR_2"/>
    <property type="match status" value="2"/>
</dbReference>
<organism evidence="14 15">
    <name type="scientific">Pipistrellus kuhlii</name>
    <name type="common">Kuhl's pipistrelle</name>
    <dbReference type="NCBI Taxonomy" id="59472"/>
    <lineage>
        <taxon>Eukaryota</taxon>
        <taxon>Metazoa</taxon>
        <taxon>Chordata</taxon>
        <taxon>Craniata</taxon>
        <taxon>Vertebrata</taxon>
        <taxon>Euteleostomi</taxon>
        <taxon>Mammalia</taxon>
        <taxon>Eutheria</taxon>
        <taxon>Laurasiatheria</taxon>
        <taxon>Chiroptera</taxon>
        <taxon>Yangochiroptera</taxon>
        <taxon>Vespertilionidae</taxon>
        <taxon>Pipistrellus</taxon>
    </lineage>
</organism>
<comment type="caution">
    <text evidence="9">Lacks conserved residue(s) required for the propagation of feature annotation.</text>
</comment>
<dbReference type="FunFam" id="2.10.50.10:FF:000004">
    <property type="entry name" value="Tumor necrosis factor receptor superfamily member 6"/>
    <property type="match status" value="1"/>
</dbReference>
<gene>
    <name evidence="14" type="ORF">mPipKuh1_010837</name>
</gene>
<keyword evidence="11" id="KW-0812">Transmembrane</keyword>
<feature type="compositionally biased region" description="Acidic residues" evidence="10">
    <location>
        <begin position="259"/>
        <end position="361"/>
    </location>
</feature>
<keyword evidence="4" id="KW-0677">Repeat</keyword>
<feature type="compositionally biased region" description="Low complexity" evidence="10">
    <location>
        <begin position="393"/>
        <end position="409"/>
    </location>
</feature>
<feature type="region of interest" description="Disordered" evidence="10">
    <location>
        <begin position="245"/>
        <end position="409"/>
    </location>
</feature>
<feature type="chain" id="PRO_5029667241" description="TNFR-Cys domain-containing protein" evidence="12">
    <location>
        <begin position="24"/>
        <end position="469"/>
    </location>
</feature>
<evidence type="ECO:0000256" key="6">
    <source>
        <dbReference type="ARBA" id="ARBA00023157"/>
    </source>
</evidence>
<proteinExistence type="predicted"/>
<feature type="domain" description="TNFR-Cys" evidence="13">
    <location>
        <begin position="109"/>
        <end position="148"/>
    </location>
</feature>
<evidence type="ECO:0000313" key="14">
    <source>
        <dbReference type="EMBL" id="KAF6272236.1"/>
    </source>
</evidence>
<evidence type="ECO:0000256" key="12">
    <source>
        <dbReference type="SAM" id="SignalP"/>
    </source>
</evidence>
<dbReference type="PANTHER" id="PTHR46330:SF1">
    <property type="entry name" value="TUMOR NECROSIS FACTOR RECEPTOR SUPERFAMILY MEMBER 10B"/>
    <property type="match status" value="1"/>
</dbReference>
<feature type="transmembrane region" description="Helical" evidence="11">
    <location>
        <begin position="163"/>
        <end position="190"/>
    </location>
</feature>
<dbReference type="GO" id="GO:0009986">
    <property type="term" value="C:cell surface"/>
    <property type="evidence" value="ECO:0007669"/>
    <property type="project" value="TreeGrafter"/>
</dbReference>
<feature type="signal peptide" evidence="12">
    <location>
        <begin position="1"/>
        <end position="23"/>
    </location>
</feature>
<dbReference type="SMART" id="SM00208">
    <property type="entry name" value="TNFR"/>
    <property type="match status" value="2"/>
</dbReference>
<feature type="disulfide bond" evidence="9">
    <location>
        <begin position="87"/>
        <end position="100"/>
    </location>
</feature>